<organism evidence="5 6">
    <name type="scientific">Coccomyxa subellipsoidea (strain C-169)</name>
    <name type="common">Green microalga</name>
    <dbReference type="NCBI Taxonomy" id="574566"/>
    <lineage>
        <taxon>Eukaryota</taxon>
        <taxon>Viridiplantae</taxon>
        <taxon>Chlorophyta</taxon>
        <taxon>core chlorophytes</taxon>
        <taxon>Trebouxiophyceae</taxon>
        <taxon>Trebouxiophyceae incertae sedis</taxon>
        <taxon>Coccomyxaceae</taxon>
        <taxon>Coccomyxa</taxon>
        <taxon>Coccomyxa subellipsoidea</taxon>
    </lineage>
</organism>
<dbReference type="AlphaFoldDB" id="I0YIQ8"/>
<accession>I0YIQ8</accession>
<evidence type="ECO:0000256" key="1">
    <source>
        <dbReference type="ARBA" id="ARBA00008210"/>
    </source>
</evidence>
<dbReference type="GO" id="GO:0004867">
    <property type="term" value="F:serine-type endopeptidase inhibitor activity"/>
    <property type="evidence" value="ECO:0007669"/>
    <property type="project" value="UniProtKB-KW"/>
</dbReference>
<comment type="similarity">
    <text evidence="1">Belongs to the protease inhibitor I13 (potato type I serine protease inhibitor) family.</text>
</comment>
<sequence length="165" mass="16191">MPGAPQQANAGLDTTTPSAGTGQSGLLALDGTGSGGGVYSGGDSISGQGASPVGGGSSAGVGDVSGSTSFGNPGGLVFDGAGNIVSGVQSAFGDVPSTYTGRQEWPELVSTNALVAKAKLQGETGLNVLLVPKGSVVTTDYRADRIRIYFDPATYLVVQPRPSVG</sequence>
<protein>
    <submittedName>
        <fullName evidence="5">Uncharacterized protein</fullName>
    </submittedName>
</protein>
<keyword evidence="2" id="KW-0646">Protease inhibitor</keyword>
<dbReference type="GO" id="GO:0009611">
    <property type="term" value="P:response to wounding"/>
    <property type="evidence" value="ECO:0007669"/>
    <property type="project" value="InterPro"/>
</dbReference>
<comment type="caution">
    <text evidence="5">The sequence shown here is derived from an EMBL/GenBank/DDBJ whole genome shotgun (WGS) entry which is preliminary data.</text>
</comment>
<dbReference type="Gene3D" id="3.30.10.10">
    <property type="entry name" value="Trypsin Inhibitor V, subunit A"/>
    <property type="match status" value="1"/>
</dbReference>
<feature type="compositionally biased region" description="Low complexity" evidence="4">
    <location>
        <begin position="41"/>
        <end position="51"/>
    </location>
</feature>
<feature type="region of interest" description="Disordered" evidence="4">
    <location>
        <begin position="39"/>
        <end position="66"/>
    </location>
</feature>
<feature type="region of interest" description="Disordered" evidence="4">
    <location>
        <begin position="1"/>
        <end position="27"/>
    </location>
</feature>
<evidence type="ECO:0000256" key="4">
    <source>
        <dbReference type="SAM" id="MobiDB-lite"/>
    </source>
</evidence>
<name>I0YIQ8_COCSC</name>
<dbReference type="OrthoDB" id="10013825at2759"/>
<keyword evidence="3" id="KW-0722">Serine protease inhibitor</keyword>
<gene>
    <name evidence="5" type="ORF">COCSUDRAFT_60469</name>
</gene>
<dbReference type="InterPro" id="IPR036354">
    <property type="entry name" value="Prot_inh_pot1_sf"/>
</dbReference>
<evidence type="ECO:0000256" key="2">
    <source>
        <dbReference type="ARBA" id="ARBA00022690"/>
    </source>
</evidence>
<dbReference type="Pfam" id="PF00280">
    <property type="entry name" value="potato_inhibit"/>
    <property type="match status" value="1"/>
</dbReference>
<dbReference type="Proteomes" id="UP000007264">
    <property type="component" value="Unassembled WGS sequence"/>
</dbReference>
<dbReference type="PRINTS" id="PR00292">
    <property type="entry name" value="POTATOINHBTR"/>
</dbReference>
<evidence type="ECO:0000313" key="5">
    <source>
        <dbReference type="EMBL" id="EIE18277.1"/>
    </source>
</evidence>
<dbReference type="RefSeq" id="XP_005642821.1">
    <property type="nucleotide sequence ID" value="XM_005642764.1"/>
</dbReference>
<dbReference type="KEGG" id="csl:COCSUDRAFT_60469"/>
<evidence type="ECO:0000313" key="6">
    <source>
        <dbReference type="Proteomes" id="UP000007264"/>
    </source>
</evidence>
<dbReference type="GeneID" id="17036184"/>
<reference evidence="5 6" key="1">
    <citation type="journal article" date="2012" name="Genome Biol.">
        <title>The genome of the polar eukaryotic microalga coccomyxa subellipsoidea reveals traits of cold adaptation.</title>
        <authorList>
            <person name="Blanc G."/>
            <person name="Agarkova I."/>
            <person name="Grimwood J."/>
            <person name="Kuo A."/>
            <person name="Brueggeman A."/>
            <person name="Dunigan D."/>
            <person name="Gurnon J."/>
            <person name="Ladunga I."/>
            <person name="Lindquist E."/>
            <person name="Lucas S."/>
            <person name="Pangilinan J."/>
            <person name="Proschold T."/>
            <person name="Salamov A."/>
            <person name="Schmutz J."/>
            <person name="Weeks D."/>
            <person name="Yamada T."/>
            <person name="Claverie J.M."/>
            <person name="Grigoriev I."/>
            <person name="Van Etten J."/>
            <person name="Lomsadze A."/>
            <person name="Borodovsky M."/>
        </authorList>
    </citation>
    <scope>NUCLEOTIDE SEQUENCE [LARGE SCALE GENOMIC DNA]</scope>
    <source>
        <strain evidence="5 6">C-169</strain>
    </source>
</reference>
<dbReference type="EMBL" id="AGSI01000025">
    <property type="protein sequence ID" value="EIE18277.1"/>
    <property type="molecule type" value="Genomic_DNA"/>
</dbReference>
<evidence type="ECO:0000256" key="3">
    <source>
        <dbReference type="ARBA" id="ARBA00022900"/>
    </source>
</evidence>
<proteinExistence type="inferred from homology"/>
<dbReference type="SUPFAM" id="SSF54654">
    <property type="entry name" value="CI-2 family of serine protease inhibitors"/>
    <property type="match status" value="1"/>
</dbReference>
<keyword evidence="6" id="KW-1185">Reference proteome</keyword>
<dbReference type="InterPro" id="IPR000864">
    <property type="entry name" value="Prot_inh_pot1"/>
</dbReference>
<feature type="compositionally biased region" description="Polar residues" evidence="4">
    <location>
        <begin position="1"/>
        <end position="21"/>
    </location>
</feature>